<keyword evidence="10" id="KW-0863">Zinc-finger</keyword>
<dbReference type="Proteomes" id="UP000194127">
    <property type="component" value="Unassembled WGS sequence"/>
</dbReference>
<dbReference type="PANTHER" id="PTHR43779:SF2">
    <property type="entry name" value="ALPHA-KETOGLUTARATE-DEPENDENT XANTHINE DIOXYGENASE XAN1"/>
    <property type="match status" value="1"/>
</dbReference>
<comment type="similarity">
    <text evidence="2">Belongs to the peptidase C48 family.</text>
</comment>
<dbReference type="Pfam" id="PF02902">
    <property type="entry name" value="Peptidase_C48"/>
    <property type="match status" value="1"/>
</dbReference>
<evidence type="ECO:0000259" key="13">
    <source>
        <dbReference type="PROSITE" id="PS50966"/>
    </source>
</evidence>
<sequence>MTTRAALDAHERLLSAEITKGGGGGYEMLSAELATDAAGTTAVIVLVREMEDLSPSQQKRRGRPPKRFWSRGRPRKAGTAHQDHTKASKSGFSQSKQGQATQLDNSLPPGAGVPLTRDEEMRMRSTSSVLLDWFGHPGDSPRDVRAHSFAVRWHPVMVPSEDALTAAREERRPVLRWEYYCSGMHDLVVDDEVAEGEKREWSDAGSEDEVSERGRSKAGDLRSEEWDDRASSDQPLGGDSLHEQHSSDDEPNVEEGHRRGRWQRCTHRVRLHVEVCANDLGVAKIWMFGKHRDVRTSQHRYLQFSRRIRNLAQERMQTVGAKVSAVAKVPSWRYPNNDQLRNMLRPVRQRETLDRNPLFAAHLLVDRNRDRMYFYHPHDFRQPDPLSPFTVAIADSHSLDSIILNAGLRGLALDSSWRNKNENRAAMTLLSTVNDHKHVMPGAVLLSANVQTETLTEFLRVTRDRLIARAQEIVKGALIGDDPSTIEDRTPGEHERIKRLAAEILAQGFSVSHFMIDKSLAELHAIKKALVRWDCNGGRRYEPDLRISPDLKYGIIILFRTLQRCCCLEDWPGAEQAFLDGVEALVMAQKGKADATLTVPAIVQGTKTSQTRSSKAPQAVAHLTVAMKQRQWEFIRDYFKTNWFIDEWIHIGLPSTQTRDGTWNTNNWVESAFRVFDSVFLEHRVNKRIDRLASIILNDYLPFYRFWQPEHRALPAEVVQMNRLAHLIWETQSVIQTGPHTYDVIVPAHNGHPSGKFPNISLDPLSCWCPDFVQSGKLCVHLKAANLLRRNGPIAEWHEMEYRNEKGLVAGPTRRHISGEKQRQKESKRKMKKNRQAQRPMVSDRHVNHELYHLLRHLKRANEQAHLETQRRAYEAKTGDIYLPLSKRLAGRPKNMAPLAPFRVPMSRKAQNKVAVPRFARKRGVPKTNRMHNSLFALHTRIRDACRAFRKDLRQRAMSRRGAYPAPPQCETEMHHAANADVESHHSSVHTATASALFKLPSNDGHSTEPEALWPEEHDILAGNLKRWASDDYRLRADECQLFVDILNQSHTAQMQGIIFLLAPLENMALILQGLQLPELRSPEVLMTILCQNQLSHLAELVESRTNQLVRQLVFVNLHHEHWTVFRHWLNMITPGADILAYNSLPYALDFGIGDQVAVHRFIASFMPQHDRPCEEQYHSISTSLQRDSSSCGYWALLTMFSFLLSFDLNSTICRAMTAADVKDLLGSIYTAYVADHHGVTTELLRNLFANFETNVMWEDWPTIFSPRAATQARVSPRTLQARVSPRASQSQISTAQDTSDPNKSHFAQAHVPQSPLRLEAGTSAEAPISTLDPEEKLSLLCTNPNTVWSIGRHRFLSSRINWLLEGKDLSDFVIEPYLEYRLSDLFSHIPVAERTFIVADAQTCHQLRMAPLNGTGMAPPKKSVQLWFPQTNIFEKTYLVIPWYSKLKDDGHWFLVVVYMARMCIEVYDSMPAGTTKLRRARVAYKRVRMMLIYEHRTRLRQELSRQWAPNLDVQATVPVQGPGTRHCGVYVLRFIEMVVMGQDPADEKFTFTDDDAMALRKSIALRLAEAMPDEDVAKAIAQRPTGQRSCPSEEEDDVVVAETPRASVDQALVVPIKAVQVSAANPISNAKTLQPPEPSGRSSRPAVQVGEWRVVQLPNGQFGPAQIIRLDDKEDAIHLRVATEVIWNPDKVPLPQSLQTTWSGLSRSWNHGMPMSQLLPIIWPHGLTPYFPRIVTMSRRTEELRYALMMVIPDLKLVFDGLESHPVFTRVIEGFQSHFGYDKDRDIYDSRPTLGDARQYYEDGMRYTLNDHPGNLLDYTDEAVIEECAIHLMDVCAPEYSLRWGNRVLIFGAGRLMLGMLTLAHHTGLPIQQIPSALKTGLIFRPVSDFESIWQAYVKVMPLNLVYDFEDSHQVVVPGVDLPVAQLKAEATELLRQAEGNQEVTMEQPVQRLCGSSLYFASSLSFVPVGLGTSDLFIHMTREWMPYGIEVVPILRPPLTHVANFADFGREIRGVHPGAISPERLQGIERLLYKHSLLLFRNVDVTPEQQYALAKVDLQKFDLESFGHGNKKIKNDKKSILNPTLKCISRMPQVYFVANGTVYDHKGLREHMDAALYDLLPPKVTTLYGINVPQGPRQIVRYDDDTGDELEVPLAATAFVSGKTVFDILPPELKSLAVRSRVKNAPHPYTWISTAKAKSTGRGVETEGLEMPYDQRSVVLYRAISVDASAGRAADQGMREGDDGARSACPDGRDEWAITSQMAVLNNVLAQACEGRRVDRGGGGPLLLQVASRVREPKVRKQGGVMRGTYHPLAGPDCGAKLEKARGGARCIDSIPLFPENKEIVSAGLHSAPRCEGLEVLTTRVGEVRELTTTLVELTPPEHTLGGLAAAHSAGSGDAWTHGH</sequence>
<gene>
    <name evidence="14" type="ORF">POSPLADRAFT_1143635</name>
</gene>
<evidence type="ECO:0000256" key="2">
    <source>
        <dbReference type="ARBA" id="ARBA00005234"/>
    </source>
</evidence>
<evidence type="ECO:0000256" key="8">
    <source>
        <dbReference type="ARBA" id="ARBA00023002"/>
    </source>
</evidence>
<dbReference type="Pfam" id="PF02668">
    <property type="entry name" value="TauD"/>
    <property type="match status" value="1"/>
</dbReference>
<feature type="compositionally biased region" description="Low complexity" evidence="11">
    <location>
        <begin position="88"/>
        <end position="100"/>
    </location>
</feature>
<dbReference type="STRING" id="670580.A0A1X6N1D2"/>
<dbReference type="GO" id="GO:0008270">
    <property type="term" value="F:zinc ion binding"/>
    <property type="evidence" value="ECO:0007669"/>
    <property type="project" value="UniProtKB-KW"/>
</dbReference>
<keyword evidence="8" id="KW-0560">Oxidoreductase</keyword>
<dbReference type="InterPro" id="IPR003653">
    <property type="entry name" value="Peptidase_C48_C"/>
</dbReference>
<dbReference type="GO" id="GO:0006508">
    <property type="term" value="P:proteolysis"/>
    <property type="evidence" value="ECO:0007669"/>
    <property type="project" value="UniProtKB-KW"/>
</dbReference>
<evidence type="ECO:0008006" key="16">
    <source>
        <dbReference type="Google" id="ProtNLM"/>
    </source>
</evidence>
<evidence type="ECO:0000313" key="14">
    <source>
        <dbReference type="EMBL" id="OSX62310.1"/>
    </source>
</evidence>
<evidence type="ECO:0000256" key="4">
    <source>
        <dbReference type="ARBA" id="ARBA00022670"/>
    </source>
</evidence>
<evidence type="ECO:0000256" key="6">
    <source>
        <dbReference type="ARBA" id="ARBA00022801"/>
    </source>
</evidence>
<evidence type="ECO:0000313" key="15">
    <source>
        <dbReference type="Proteomes" id="UP000194127"/>
    </source>
</evidence>
<evidence type="ECO:0000256" key="11">
    <source>
        <dbReference type="SAM" id="MobiDB-lite"/>
    </source>
</evidence>
<dbReference type="Gene3D" id="3.60.130.10">
    <property type="entry name" value="Clavaminate synthase-like"/>
    <property type="match status" value="1"/>
</dbReference>
<dbReference type="EMBL" id="KZ110597">
    <property type="protein sequence ID" value="OSX62310.1"/>
    <property type="molecule type" value="Genomic_DNA"/>
</dbReference>
<proteinExistence type="inferred from homology"/>
<keyword evidence="15" id="KW-1185">Reference proteome</keyword>
<keyword evidence="6" id="KW-0378">Hydrolase</keyword>
<dbReference type="InterPro" id="IPR051178">
    <property type="entry name" value="TfdA_dioxygenase"/>
</dbReference>
<feature type="domain" description="Ubiquitin-like protease family profile" evidence="12">
    <location>
        <begin position="1354"/>
        <end position="1540"/>
    </location>
</feature>
<keyword evidence="4" id="KW-0645">Protease</keyword>
<keyword evidence="7" id="KW-0223">Dioxygenase</keyword>
<dbReference type="GO" id="GO:0051213">
    <property type="term" value="F:dioxygenase activity"/>
    <property type="evidence" value="ECO:0007669"/>
    <property type="project" value="UniProtKB-KW"/>
</dbReference>
<feature type="region of interest" description="Disordered" evidence="11">
    <location>
        <begin position="808"/>
        <end position="844"/>
    </location>
</feature>
<organism evidence="14 15">
    <name type="scientific">Postia placenta MAD-698-R-SB12</name>
    <dbReference type="NCBI Taxonomy" id="670580"/>
    <lineage>
        <taxon>Eukaryota</taxon>
        <taxon>Fungi</taxon>
        <taxon>Dikarya</taxon>
        <taxon>Basidiomycota</taxon>
        <taxon>Agaricomycotina</taxon>
        <taxon>Agaricomycetes</taxon>
        <taxon>Polyporales</taxon>
        <taxon>Adustoporiaceae</taxon>
        <taxon>Rhodonia</taxon>
    </lineage>
</organism>
<evidence type="ECO:0000256" key="1">
    <source>
        <dbReference type="ARBA" id="ARBA00001954"/>
    </source>
</evidence>
<reference evidence="14 15" key="1">
    <citation type="submission" date="2017-04" db="EMBL/GenBank/DDBJ databases">
        <title>Genome Sequence of the Model Brown-Rot Fungus Postia placenta SB12.</title>
        <authorList>
            <consortium name="DOE Joint Genome Institute"/>
            <person name="Gaskell J."/>
            <person name="Kersten P."/>
            <person name="Larrondo L.F."/>
            <person name="Canessa P."/>
            <person name="Martinez D."/>
            <person name="Hibbett D."/>
            <person name="Schmoll M."/>
            <person name="Kubicek C.P."/>
            <person name="Martinez A.T."/>
            <person name="Yadav J."/>
            <person name="Master E."/>
            <person name="Magnuson J.K."/>
            <person name="James T."/>
            <person name="Yaver D."/>
            <person name="Berka R."/>
            <person name="Labutti K."/>
            <person name="Lipzen A."/>
            <person name="Aerts A."/>
            <person name="Barry K."/>
            <person name="Henrissat B."/>
            <person name="Blanchette R."/>
            <person name="Grigoriev I."/>
            <person name="Cullen D."/>
        </authorList>
    </citation>
    <scope>NUCLEOTIDE SEQUENCE [LARGE SCALE GENOMIC DNA]</scope>
    <source>
        <strain evidence="14 15">MAD-698-R-SB12</strain>
    </source>
</reference>
<dbReference type="PROSITE" id="PS50600">
    <property type="entry name" value="ULP_PROTEASE"/>
    <property type="match status" value="1"/>
</dbReference>
<name>A0A1X6N1D2_9APHY</name>
<dbReference type="RefSeq" id="XP_024339104.1">
    <property type="nucleotide sequence ID" value="XM_024485589.1"/>
</dbReference>
<accession>A0A1X6N1D2</accession>
<dbReference type="InterPro" id="IPR003819">
    <property type="entry name" value="TauD/TfdA-like"/>
</dbReference>
<dbReference type="Gene3D" id="3.40.395.10">
    <property type="entry name" value="Adenoviral Proteinase, Chain A"/>
    <property type="match status" value="1"/>
</dbReference>
<feature type="region of interest" description="Disordered" evidence="11">
    <location>
        <begin position="53"/>
        <end position="116"/>
    </location>
</feature>
<feature type="domain" description="SWIM-type" evidence="13">
    <location>
        <begin position="742"/>
        <end position="790"/>
    </location>
</feature>
<evidence type="ECO:0000256" key="7">
    <source>
        <dbReference type="ARBA" id="ARBA00022964"/>
    </source>
</evidence>
<dbReference type="SUPFAM" id="SSF54001">
    <property type="entry name" value="Cysteine proteinases"/>
    <property type="match status" value="1"/>
</dbReference>
<comment type="similarity">
    <text evidence="3">Belongs to the TfdA dioxygenase family.</text>
</comment>
<keyword evidence="5" id="KW-0479">Metal-binding</keyword>
<dbReference type="PANTHER" id="PTHR43779">
    <property type="entry name" value="DIOXYGENASE RV0097-RELATED"/>
    <property type="match status" value="1"/>
</dbReference>
<dbReference type="InterPro" id="IPR007527">
    <property type="entry name" value="Znf_SWIM"/>
</dbReference>
<evidence type="ECO:0000256" key="5">
    <source>
        <dbReference type="ARBA" id="ARBA00022723"/>
    </source>
</evidence>
<protein>
    <recommendedName>
        <fullName evidence="16">Ubiquitin-like protease family profile domain-containing protein</fullName>
    </recommendedName>
</protein>
<dbReference type="SUPFAM" id="SSF51197">
    <property type="entry name" value="Clavaminate synthase-like"/>
    <property type="match status" value="1"/>
</dbReference>
<feature type="compositionally biased region" description="Basic and acidic residues" evidence="11">
    <location>
        <begin position="211"/>
        <end position="231"/>
    </location>
</feature>
<dbReference type="InterPro" id="IPR038765">
    <property type="entry name" value="Papain-like_cys_pep_sf"/>
</dbReference>
<evidence type="ECO:0000256" key="9">
    <source>
        <dbReference type="ARBA" id="ARBA00023004"/>
    </source>
</evidence>
<evidence type="ECO:0000259" key="12">
    <source>
        <dbReference type="PROSITE" id="PS50600"/>
    </source>
</evidence>
<feature type="compositionally biased region" description="Polar residues" evidence="11">
    <location>
        <begin position="1287"/>
        <end position="1302"/>
    </location>
</feature>
<dbReference type="InterPro" id="IPR042098">
    <property type="entry name" value="TauD-like_sf"/>
</dbReference>
<keyword evidence="10" id="KW-0862">Zinc</keyword>
<dbReference type="GeneID" id="36330538"/>
<feature type="compositionally biased region" description="Basic residues" evidence="11">
    <location>
        <begin position="826"/>
        <end position="836"/>
    </location>
</feature>
<keyword evidence="9" id="KW-0408">Iron</keyword>
<dbReference type="OrthoDB" id="93019at2759"/>
<dbReference type="GO" id="GO:0019783">
    <property type="term" value="F:ubiquitin-like protein peptidase activity"/>
    <property type="evidence" value="ECO:0007669"/>
    <property type="project" value="UniProtKB-ARBA"/>
</dbReference>
<comment type="cofactor">
    <cofactor evidence="1">
        <name>Fe(2+)</name>
        <dbReference type="ChEBI" id="CHEBI:29033"/>
    </cofactor>
</comment>
<evidence type="ECO:0000256" key="10">
    <source>
        <dbReference type="PROSITE-ProRule" id="PRU00325"/>
    </source>
</evidence>
<dbReference type="GO" id="GO:0008234">
    <property type="term" value="F:cysteine-type peptidase activity"/>
    <property type="evidence" value="ECO:0007669"/>
    <property type="project" value="InterPro"/>
</dbReference>
<evidence type="ECO:0000256" key="3">
    <source>
        <dbReference type="ARBA" id="ARBA00005896"/>
    </source>
</evidence>
<feature type="region of interest" description="Disordered" evidence="11">
    <location>
        <begin position="198"/>
        <end position="260"/>
    </location>
</feature>
<feature type="region of interest" description="Disordered" evidence="11">
    <location>
        <begin position="1276"/>
        <end position="1309"/>
    </location>
</feature>
<feature type="compositionally biased region" description="Basic residues" evidence="11">
    <location>
        <begin position="58"/>
        <end position="78"/>
    </location>
</feature>
<dbReference type="PROSITE" id="PS50966">
    <property type="entry name" value="ZF_SWIM"/>
    <property type="match status" value="1"/>
</dbReference>